<dbReference type="Proteomes" id="UP000644756">
    <property type="component" value="Unassembled WGS sequence"/>
</dbReference>
<reference evidence="1" key="1">
    <citation type="journal article" date="2014" name="Int. J. Syst. Evol. Microbiol.">
        <title>Complete genome sequence of Corynebacterium casei LMG S-19264T (=DSM 44701T), isolated from a smear-ripened cheese.</title>
        <authorList>
            <consortium name="US DOE Joint Genome Institute (JGI-PGF)"/>
            <person name="Walter F."/>
            <person name="Albersmeier A."/>
            <person name="Kalinowski J."/>
            <person name="Ruckert C."/>
        </authorList>
    </citation>
    <scope>NUCLEOTIDE SEQUENCE</scope>
    <source>
        <strain evidence="1">CGMCC 1.12987</strain>
    </source>
</reference>
<dbReference type="Gene3D" id="3.40.50.1000">
    <property type="entry name" value="HAD superfamily/HAD-like"/>
    <property type="match status" value="1"/>
</dbReference>
<evidence type="ECO:0000313" key="1">
    <source>
        <dbReference type="EMBL" id="GGG18476.1"/>
    </source>
</evidence>
<comment type="caution">
    <text evidence="1">The sequence shown here is derived from an EMBL/GenBank/DDBJ whole genome shotgun (WGS) entry which is preliminary data.</text>
</comment>
<dbReference type="InterPro" id="IPR023214">
    <property type="entry name" value="HAD_sf"/>
</dbReference>
<name>A0A917LFK7_9BACL</name>
<dbReference type="RefSeq" id="WP_188532755.1">
    <property type="nucleotide sequence ID" value="NZ_BMGR01000014.1"/>
</dbReference>
<keyword evidence="2" id="KW-1185">Reference proteome</keyword>
<proteinExistence type="predicted"/>
<organism evidence="1 2">
    <name type="scientific">Paenibacillus abyssi</name>
    <dbReference type="NCBI Taxonomy" id="1340531"/>
    <lineage>
        <taxon>Bacteria</taxon>
        <taxon>Bacillati</taxon>
        <taxon>Bacillota</taxon>
        <taxon>Bacilli</taxon>
        <taxon>Bacillales</taxon>
        <taxon>Paenibacillaceae</taxon>
        <taxon>Paenibacillus</taxon>
    </lineage>
</organism>
<dbReference type="EMBL" id="BMGR01000014">
    <property type="protein sequence ID" value="GGG18476.1"/>
    <property type="molecule type" value="Genomic_DNA"/>
</dbReference>
<gene>
    <name evidence="1" type="ORF">GCM10010916_39120</name>
</gene>
<protein>
    <recommendedName>
        <fullName evidence="3">Nucleotidase</fullName>
    </recommendedName>
</protein>
<evidence type="ECO:0000313" key="2">
    <source>
        <dbReference type="Proteomes" id="UP000644756"/>
    </source>
</evidence>
<evidence type="ECO:0008006" key="3">
    <source>
        <dbReference type="Google" id="ProtNLM"/>
    </source>
</evidence>
<dbReference type="InterPro" id="IPR036412">
    <property type="entry name" value="HAD-like_sf"/>
</dbReference>
<sequence>MSVYLFDVDNTLADTSGEIKKRVANFSDSIYPFPLPPDFFELNPDVFLSATAFAGAAEQLHSIVQTGSKILYVTARAPWFDSLTRHWLRLNGFPEAPVICTANKRTIVEQYRPVYMVDDAPHEIDRVKDLVPCLVPAKPYNEGYMNRFEDWSSFPLLQKAAQ</sequence>
<reference evidence="1" key="2">
    <citation type="submission" date="2020-09" db="EMBL/GenBank/DDBJ databases">
        <authorList>
            <person name="Sun Q."/>
            <person name="Zhou Y."/>
        </authorList>
    </citation>
    <scope>NUCLEOTIDE SEQUENCE</scope>
    <source>
        <strain evidence="1">CGMCC 1.12987</strain>
    </source>
</reference>
<dbReference type="SUPFAM" id="SSF56784">
    <property type="entry name" value="HAD-like"/>
    <property type="match status" value="1"/>
</dbReference>
<dbReference type="AlphaFoldDB" id="A0A917LFK7"/>
<accession>A0A917LFK7</accession>